<comment type="subcellular location">
    <subcellularLocation>
        <location evidence="1">Membrane</location>
        <topology evidence="1">Multi-pass membrane protein</topology>
    </subcellularLocation>
</comment>
<dbReference type="InterPro" id="IPR004307">
    <property type="entry name" value="TspO_MBR"/>
</dbReference>
<evidence type="ECO:0000256" key="2">
    <source>
        <dbReference type="ARBA" id="ARBA00007524"/>
    </source>
</evidence>
<evidence type="ECO:0000313" key="7">
    <source>
        <dbReference type="EMBL" id="SHO66122.1"/>
    </source>
</evidence>
<dbReference type="PANTHER" id="PTHR10057:SF0">
    <property type="entry name" value="TRANSLOCATOR PROTEIN"/>
    <property type="match status" value="1"/>
</dbReference>
<protein>
    <submittedName>
        <fullName evidence="7">TspO and MBR related proteins</fullName>
    </submittedName>
</protein>
<evidence type="ECO:0000256" key="3">
    <source>
        <dbReference type="ARBA" id="ARBA00022692"/>
    </source>
</evidence>
<evidence type="ECO:0000256" key="5">
    <source>
        <dbReference type="ARBA" id="ARBA00023136"/>
    </source>
</evidence>
<dbReference type="Gene3D" id="1.20.1260.100">
    <property type="entry name" value="TspO/MBR protein"/>
    <property type="match status" value="1"/>
</dbReference>
<dbReference type="PANTHER" id="PTHR10057">
    <property type="entry name" value="PERIPHERAL-TYPE BENZODIAZEPINE RECEPTOR"/>
    <property type="match status" value="1"/>
</dbReference>
<keyword evidence="8" id="KW-1185">Reference proteome</keyword>
<dbReference type="PIRSF" id="PIRSF005859">
    <property type="entry name" value="PBR"/>
    <property type="match status" value="1"/>
</dbReference>
<feature type="transmembrane region" description="Helical" evidence="6">
    <location>
        <begin position="62"/>
        <end position="82"/>
    </location>
</feature>
<dbReference type="EMBL" id="FRXO01000005">
    <property type="protein sequence ID" value="SHO66122.1"/>
    <property type="molecule type" value="Genomic_DNA"/>
</dbReference>
<evidence type="ECO:0000256" key="6">
    <source>
        <dbReference type="SAM" id="Phobius"/>
    </source>
</evidence>
<proteinExistence type="inferred from homology"/>
<evidence type="ECO:0000256" key="1">
    <source>
        <dbReference type="ARBA" id="ARBA00004141"/>
    </source>
</evidence>
<name>A0A1M7ZMS8_9HYPH</name>
<dbReference type="GO" id="GO:0033013">
    <property type="term" value="P:tetrapyrrole metabolic process"/>
    <property type="evidence" value="ECO:0007669"/>
    <property type="project" value="UniProtKB-ARBA"/>
</dbReference>
<comment type="similarity">
    <text evidence="2">Belongs to the TspO/BZRP family.</text>
</comment>
<dbReference type="STRING" id="1123029.SAMN02745172_02777"/>
<dbReference type="FunFam" id="1.20.1260.100:FF:000001">
    <property type="entry name" value="translocator protein 2"/>
    <property type="match status" value="1"/>
</dbReference>
<keyword evidence="4 6" id="KW-1133">Transmembrane helix</keyword>
<dbReference type="RefSeq" id="WP_139282532.1">
    <property type="nucleotide sequence ID" value="NZ_FRXO01000005.1"/>
</dbReference>
<dbReference type="Pfam" id="PF03073">
    <property type="entry name" value="TspO_MBR"/>
    <property type="match status" value="1"/>
</dbReference>
<keyword evidence="3 6" id="KW-0812">Transmembrane</keyword>
<dbReference type="InterPro" id="IPR038330">
    <property type="entry name" value="TspO/MBR-related_sf"/>
</dbReference>
<dbReference type="Proteomes" id="UP000186406">
    <property type="component" value="Unassembled WGS sequence"/>
</dbReference>
<dbReference type="AlphaFoldDB" id="A0A1M7ZMS8"/>
<accession>A0A1M7ZMS8</accession>
<feature type="transmembrane region" description="Helical" evidence="6">
    <location>
        <begin position="148"/>
        <end position="170"/>
    </location>
</feature>
<reference evidence="7 8" key="1">
    <citation type="submission" date="2016-12" db="EMBL/GenBank/DDBJ databases">
        <authorList>
            <person name="Song W.-J."/>
            <person name="Kurnit D.M."/>
        </authorList>
    </citation>
    <scope>NUCLEOTIDE SEQUENCE [LARGE SCALE GENOMIC DNA]</scope>
    <source>
        <strain evidence="7 8">DSM 19599</strain>
    </source>
</reference>
<gene>
    <name evidence="7" type="ORF">SAMN02745172_02777</name>
</gene>
<feature type="transmembrane region" description="Helical" evidence="6">
    <location>
        <begin position="20"/>
        <end position="42"/>
    </location>
</feature>
<sequence length="172" mass="18876">MFSSRFDEQRPWRHGSPADFAVLGGCLVMCFAIAALGAAVTMPEIPTWYAGLQKPWFNPPNWVFGPVWTVLYAMIAVALWRLMRAPPHPLKPQAMTLHGLQLLANVSWSFAFFAGHNPAAALVLILVLIGALVAAMRTGRTIDPLANWLLAPYLAWVSFAAILNAAILVLNR</sequence>
<dbReference type="GO" id="GO:0016020">
    <property type="term" value="C:membrane"/>
    <property type="evidence" value="ECO:0007669"/>
    <property type="project" value="UniProtKB-SubCell"/>
</dbReference>
<evidence type="ECO:0000256" key="4">
    <source>
        <dbReference type="ARBA" id="ARBA00022989"/>
    </source>
</evidence>
<evidence type="ECO:0000313" key="8">
    <source>
        <dbReference type="Proteomes" id="UP000186406"/>
    </source>
</evidence>
<organism evidence="7 8">
    <name type="scientific">Pseudoxanthobacter soli DSM 19599</name>
    <dbReference type="NCBI Taxonomy" id="1123029"/>
    <lineage>
        <taxon>Bacteria</taxon>
        <taxon>Pseudomonadati</taxon>
        <taxon>Pseudomonadota</taxon>
        <taxon>Alphaproteobacteria</taxon>
        <taxon>Hyphomicrobiales</taxon>
        <taxon>Segnochrobactraceae</taxon>
        <taxon>Pseudoxanthobacter</taxon>
    </lineage>
</organism>
<dbReference type="CDD" id="cd15904">
    <property type="entry name" value="TSPO_MBR"/>
    <property type="match status" value="1"/>
</dbReference>
<keyword evidence="5 6" id="KW-0472">Membrane</keyword>
<feature type="transmembrane region" description="Helical" evidence="6">
    <location>
        <begin position="119"/>
        <end position="136"/>
    </location>
</feature>
<dbReference type="OrthoDB" id="9795496at2"/>